<dbReference type="PROSITE" id="PS50886">
    <property type="entry name" value="TRBD"/>
    <property type="match status" value="1"/>
</dbReference>
<gene>
    <name evidence="6" type="ORF">C361_04471</name>
</gene>
<dbReference type="Gene3D" id="1.20.1050.130">
    <property type="match status" value="1"/>
</dbReference>
<dbReference type="InterPro" id="IPR012340">
    <property type="entry name" value="NA-bd_OB-fold"/>
</dbReference>
<keyword evidence="1 3" id="KW-0820">tRNA-binding</keyword>
<feature type="region of interest" description="Disordered" evidence="4">
    <location>
        <begin position="206"/>
        <end position="247"/>
    </location>
</feature>
<evidence type="ECO:0000256" key="4">
    <source>
        <dbReference type="SAM" id="MobiDB-lite"/>
    </source>
</evidence>
<accession>A0A854QHV1</accession>
<keyword evidence="6" id="KW-0436">Ligase</keyword>
<proteinExistence type="predicted"/>
<dbReference type="GO" id="GO:0017102">
    <property type="term" value="C:methionyl glutamyl tRNA synthetase complex"/>
    <property type="evidence" value="ECO:0007669"/>
    <property type="project" value="TreeGrafter"/>
</dbReference>
<keyword evidence="2 3" id="KW-0694">RNA-binding</keyword>
<dbReference type="AlphaFoldDB" id="A0A854QHV1"/>
<protein>
    <submittedName>
        <fullName evidence="6">Methionine-tRNA ligase, beta subunit</fullName>
    </submittedName>
</protein>
<evidence type="ECO:0000313" key="6">
    <source>
        <dbReference type="EMBL" id="OXG18348.1"/>
    </source>
</evidence>
<dbReference type="InterPro" id="IPR002547">
    <property type="entry name" value="tRNA-bd_dom"/>
</dbReference>
<dbReference type="CDD" id="cd02799">
    <property type="entry name" value="tRNA_bind_EMAP-II_like"/>
    <property type="match status" value="1"/>
</dbReference>
<dbReference type="InterPro" id="IPR051270">
    <property type="entry name" value="Tyrosine-tRNA_ligase_regulator"/>
</dbReference>
<evidence type="ECO:0000256" key="3">
    <source>
        <dbReference type="PROSITE-ProRule" id="PRU00209"/>
    </source>
</evidence>
<dbReference type="InterPro" id="IPR036282">
    <property type="entry name" value="Glutathione-S-Trfase_C_sf"/>
</dbReference>
<sequence>MLITLTNRAYIHTRTINTISTVRKMSSQVQQFISAAVNADPSLAGRNDKDKVAIEKLVGESEGLAKDLSALNEKLTPLTYLYSNYPSTSDVGLYAHLHPSMINAPPTQHPTLPAVLRYFLHIQSLPSVSSARSELPNAYPTVEIDLSTLPAPERKAPAPKVKKEKKAPAAESAPAAAAAAEGAAASVTGAVSAAVGTIAEAATNATESVKEAVVGKPEKDGKKKEKKEKKEKPAKAPKPVAEVTGPMPSMIDMRVGKVLDVKRHPDADSLYVETIDVGEPEPRTVCSGLVKYMSEDEIRGATVVVICNLKPVTMRGVKSFAMLLCASSRDGKEEGGVQFVFPPEGSQPGERIYFEGEKYENAIPEPQLNPKKKVFETIQPSFTTLENREAAWIDPETKSVHRLRTKDGVLKSKSFVGASLS</sequence>
<dbReference type="Pfam" id="PF01588">
    <property type="entry name" value="tRNA_bind"/>
    <property type="match status" value="1"/>
</dbReference>
<comment type="caution">
    <text evidence="6">The sequence shown here is derived from an EMBL/GenBank/DDBJ whole genome shotgun (WGS) entry which is preliminary data.</text>
</comment>
<dbReference type="Gene3D" id="2.40.50.140">
    <property type="entry name" value="Nucleic acid-binding proteins"/>
    <property type="match status" value="1"/>
</dbReference>
<dbReference type="Proteomes" id="UP000199727">
    <property type="component" value="Unassembled WGS sequence"/>
</dbReference>
<feature type="domain" description="TRNA-binding" evidence="5">
    <location>
        <begin position="247"/>
        <end position="353"/>
    </location>
</feature>
<evidence type="ECO:0000259" key="5">
    <source>
        <dbReference type="PROSITE" id="PS50886"/>
    </source>
</evidence>
<dbReference type="EMBL" id="AMKT01000056">
    <property type="protein sequence ID" value="OXG18348.1"/>
    <property type="molecule type" value="Genomic_DNA"/>
</dbReference>
<dbReference type="PANTHER" id="PTHR11586">
    <property type="entry name" value="TRNA-AMINOACYLATION COFACTOR ARC1 FAMILY MEMBER"/>
    <property type="match status" value="1"/>
</dbReference>
<dbReference type="GO" id="GO:0016874">
    <property type="term" value="F:ligase activity"/>
    <property type="evidence" value="ECO:0007669"/>
    <property type="project" value="UniProtKB-KW"/>
</dbReference>
<reference evidence="6 7" key="1">
    <citation type="submission" date="2017-06" db="EMBL/GenBank/DDBJ databases">
        <title>Global population genomics of the pathogenic fungus Cryptococcus neoformans var. grubii.</title>
        <authorList>
            <person name="Cuomo C."/>
            <person name="Litvintseva A."/>
            <person name="Chen Y."/>
            <person name="Young S."/>
            <person name="Zeng Q."/>
            <person name="Chapman S."/>
            <person name="Gujja S."/>
            <person name="Saif S."/>
            <person name="Birren B."/>
        </authorList>
    </citation>
    <scope>NUCLEOTIDE SEQUENCE [LARGE SCALE GENOMIC DNA]</scope>
    <source>
        <strain evidence="6 7">Tu259-1</strain>
    </source>
</reference>
<feature type="compositionally biased region" description="Basic and acidic residues" evidence="4">
    <location>
        <begin position="216"/>
        <end position="234"/>
    </location>
</feature>
<name>A0A854QHV1_CRYNE</name>
<evidence type="ECO:0000256" key="2">
    <source>
        <dbReference type="ARBA" id="ARBA00022884"/>
    </source>
</evidence>
<dbReference type="SUPFAM" id="SSF47616">
    <property type="entry name" value="GST C-terminal domain-like"/>
    <property type="match status" value="1"/>
</dbReference>
<dbReference type="GO" id="GO:0000049">
    <property type="term" value="F:tRNA binding"/>
    <property type="evidence" value="ECO:0007669"/>
    <property type="project" value="UniProtKB-UniRule"/>
</dbReference>
<organism evidence="6 7">
    <name type="scientific">Cryptococcus neoformans Tu259-1</name>
    <dbReference type="NCBI Taxonomy" id="1230072"/>
    <lineage>
        <taxon>Eukaryota</taxon>
        <taxon>Fungi</taxon>
        <taxon>Dikarya</taxon>
        <taxon>Basidiomycota</taxon>
        <taxon>Agaricomycotina</taxon>
        <taxon>Tremellomycetes</taxon>
        <taxon>Tremellales</taxon>
        <taxon>Cryptococcaceae</taxon>
        <taxon>Cryptococcus</taxon>
        <taxon>Cryptococcus neoformans species complex</taxon>
    </lineage>
</organism>
<evidence type="ECO:0000313" key="7">
    <source>
        <dbReference type="Proteomes" id="UP000199727"/>
    </source>
</evidence>
<dbReference type="OrthoDB" id="19141at2759"/>
<dbReference type="SUPFAM" id="SSF50249">
    <property type="entry name" value="Nucleic acid-binding proteins"/>
    <property type="match status" value="1"/>
</dbReference>
<evidence type="ECO:0000256" key="1">
    <source>
        <dbReference type="ARBA" id="ARBA00022555"/>
    </source>
</evidence>
<dbReference type="PANTHER" id="PTHR11586:SF33">
    <property type="entry name" value="AMINOACYL TRNA SYNTHASE COMPLEX-INTERACTING MULTIFUNCTIONAL PROTEIN 1"/>
    <property type="match status" value="1"/>
</dbReference>